<feature type="domain" description="Helicase C-terminal" evidence="7">
    <location>
        <begin position="465"/>
        <end position="625"/>
    </location>
</feature>
<dbReference type="GO" id="GO:0016787">
    <property type="term" value="F:hydrolase activity"/>
    <property type="evidence" value="ECO:0007669"/>
    <property type="project" value="UniProtKB-KW"/>
</dbReference>
<dbReference type="InterPro" id="IPR001650">
    <property type="entry name" value="Helicase_C-like"/>
</dbReference>
<evidence type="ECO:0000256" key="3">
    <source>
        <dbReference type="ARBA" id="ARBA00022806"/>
    </source>
</evidence>
<dbReference type="InterPro" id="IPR027417">
    <property type="entry name" value="P-loop_NTPase"/>
</dbReference>
<dbReference type="HOGENOM" id="CLU_009866_1_0_0"/>
<evidence type="ECO:0000256" key="5">
    <source>
        <dbReference type="SAM" id="Coils"/>
    </source>
</evidence>
<dbReference type="CDD" id="cd18793">
    <property type="entry name" value="SF2_C_SNF"/>
    <property type="match status" value="1"/>
</dbReference>
<dbReference type="GO" id="GO:0005524">
    <property type="term" value="F:ATP binding"/>
    <property type="evidence" value="ECO:0007669"/>
    <property type="project" value="UniProtKB-KW"/>
</dbReference>
<dbReference type="InterPro" id="IPR049730">
    <property type="entry name" value="SNF2/RAD54-like_C"/>
</dbReference>
<dbReference type="eggNOG" id="COG0553">
    <property type="taxonomic scope" value="Bacteria"/>
</dbReference>
<reference evidence="8 9" key="1">
    <citation type="journal article" date="2013" name="Genome Announc.">
        <title>Whole Genome Sequencing of Thermus oshimai JL-2 and Thermus thermophilus JL-18, Incomplete Denitrifiers from the United States Great Basin.</title>
        <authorList>
            <person name="Murugapiran S.K."/>
            <person name="Huntemann M."/>
            <person name="Wei C.L."/>
            <person name="Han J."/>
            <person name="Detter J.C."/>
            <person name="Han C.S."/>
            <person name="Erkkila T.H."/>
            <person name="Teshima H."/>
            <person name="Chen A."/>
            <person name="Kyrpides N."/>
            <person name="Mavrommatis K."/>
            <person name="Markowitz V."/>
            <person name="Szeto E."/>
            <person name="Ivanova N."/>
            <person name="Pagani I."/>
            <person name="Lam J."/>
            <person name="McDonald A.I."/>
            <person name="Dodsworth J.A."/>
            <person name="Pati A."/>
            <person name="Goodwin L."/>
            <person name="Peters L."/>
            <person name="Pitluck S."/>
            <person name="Woyke T."/>
            <person name="Hedlund B.P."/>
        </authorList>
    </citation>
    <scope>NUCLEOTIDE SEQUENCE</scope>
    <source>
        <strain evidence="8 9">JL-2</strain>
    </source>
</reference>
<dbReference type="Gene3D" id="3.40.50.300">
    <property type="entry name" value="P-loop containing nucleotide triphosphate hydrolases"/>
    <property type="match status" value="1"/>
</dbReference>
<dbReference type="GO" id="GO:0004386">
    <property type="term" value="F:helicase activity"/>
    <property type="evidence" value="ECO:0007669"/>
    <property type="project" value="UniProtKB-KW"/>
</dbReference>
<dbReference type="STRING" id="751945.Theos_1018"/>
<dbReference type="SMART" id="SM00490">
    <property type="entry name" value="HELICc"/>
    <property type="match status" value="1"/>
</dbReference>
<dbReference type="Pfam" id="PF00176">
    <property type="entry name" value="SNF2-rel_dom"/>
    <property type="match status" value="1"/>
</dbReference>
<dbReference type="EMBL" id="CP003249">
    <property type="protein sequence ID" value="AFV76071.1"/>
    <property type="molecule type" value="Genomic_DNA"/>
</dbReference>
<dbReference type="PROSITE" id="PS51194">
    <property type="entry name" value="HELICASE_CTER"/>
    <property type="match status" value="1"/>
</dbReference>
<feature type="coiled-coil region" evidence="5">
    <location>
        <begin position="866"/>
        <end position="893"/>
    </location>
</feature>
<proteinExistence type="predicted"/>
<evidence type="ECO:0000259" key="6">
    <source>
        <dbReference type="PROSITE" id="PS51192"/>
    </source>
</evidence>
<feature type="domain" description="Helicase ATP-binding" evidence="6">
    <location>
        <begin position="112"/>
        <end position="287"/>
    </location>
</feature>
<evidence type="ECO:0000313" key="8">
    <source>
        <dbReference type="EMBL" id="AFV76071.1"/>
    </source>
</evidence>
<keyword evidence="9" id="KW-1185">Reference proteome</keyword>
<dbReference type="AlphaFoldDB" id="K7QUP6"/>
<evidence type="ECO:0000313" key="9">
    <source>
        <dbReference type="Proteomes" id="UP000000211"/>
    </source>
</evidence>
<dbReference type="InterPro" id="IPR014001">
    <property type="entry name" value="Helicase_ATP-bd"/>
</dbReference>
<sequence>MMGPMETPDLLKPGALFRARGRDYRLERRQGDLLFARAVDTEEEALFYLPLEALGLRLTALGLPPPEPGDMALHDLLLRALDLSTLHADAPFLALQRSRVVPANYQLVPLLMALRQPQVRLLIADDVGLGKTIEAGLILKELLLRGKARRVLLLAPAHLLGQWQEALRRFFHLEFEILSGPNLKRLARALPPGANPWTHFDRIIASVDYAKGDGVRHLVLMQDWDLLLVDEAHLAARPPTERGSQMERYRLVRDLALQVPHLLLLTATPHNGYTESFHSLLEHLDGGRLGLFQGGRLDREAAKKHVVQRRRRDVEEWFRKEGKKSPFPQRDAREVAVEPSRAELELFEAVRRYQAEVFDPDPAKVPVLGRWLSMHLMRRATSSPRALERSLERRKALLQNLLSGTSGSTGEEEAALFDTAPERLLPEEAELALELSLADQARIQAEAAYLEVLLRHLKALRRDGKLENLLELLRDPLRLGRGRTLVFTRYRDTMEYLLEKLRAALPHPVFGVHGEMGEREREEELLAFARHPNAVLVATDVFSEGLNLQHYAAQLVHYDLPWNPNRLEQRNGRIDRFGQPEPVVRIRTLYYERSFDVAVFRLLLEKAERIRQELGVVPAFFGEEAYLRKRLEALWTQDWRGERRLQQGLFTEVEDPEVEAARQAVAEGFYGHSEFSLPDVERRLKEALARAGSPESLKGFVLDGLRYLGWQVEGEDPYTARRGAGEVVPGLPPSFGPFTFNPEAPLGVEVLDLAHPLVEHLVAHLRFRAYRDLDGARTALMAFPAPLGTPPVAFYHYRARFSGGGGEVLESLFRIGVRLLDLKPLPLEEAEALWARRLKERPPLTREQAKTLGVRALEAPLEALGQEGAERVLARLKAERRALKEDLRRAYGTLPEPFQALDELTLLGQELLAITILVAKGGA</sequence>
<keyword evidence="4" id="KW-0067">ATP-binding</keyword>
<dbReference type="InterPro" id="IPR000330">
    <property type="entry name" value="SNF2_N"/>
</dbReference>
<dbReference type="Proteomes" id="UP000000211">
    <property type="component" value="Chromosome"/>
</dbReference>
<dbReference type="SUPFAM" id="SSF52540">
    <property type="entry name" value="P-loop containing nucleoside triphosphate hydrolases"/>
    <property type="match status" value="2"/>
</dbReference>
<dbReference type="PROSITE" id="PS51192">
    <property type="entry name" value="HELICASE_ATP_BIND_1"/>
    <property type="match status" value="1"/>
</dbReference>
<keyword evidence="5" id="KW-0175">Coiled coil</keyword>
<dbReference type="PATRIC" id="fig|751945.3.peg.1011"/>
<name>K7QUP6_THEOS</name>
<gene>
    <name evidence="8" type="ORF">Theos_1018</name>
</gene>
<dbReference type="InterPro" id="IPR057342">
    <property type="entry name" value="DEXDc_RapA"/>
</dbReference>
<dbReference type="KEGG" id="tos:Theos_1018"/>
<dbReference type="Pfam" id="PF00271">
    <property type="entry name" value="Helicase_C"/>
    <property type="match status" value="1"/>
</dbReference>
<evidence type="ECO:0000256" key="1">
    <source>
        <dbReference type="ARBA" id="ARBA00022741"/>
    </source>
</evidence>
<evidence type="ECO:0000259" key="7">
    <source>
        <dbReference type="PROSITE" id="PS51194"/>
    </source>
</evidence>
<dbReference type="InterPro" id="IPR038718">
    <property type="entry name" value="SNF2-like_sf"/>
</dbReference>
<dbReference type="CDD" id="cd18011">
    <property type="entry name" value="DEXDc_RapA"/>
    <property type="match status" value="1"/>
</dbReference>
<evidence type="ECO:0000256" key="2">
    <source>
        <dbReference type="ARBA" id="ARBA00022801"/>
    </source>
</evidence>
<keyword evidence="3 8" id="KW-0347">Helicase</keyword>
<keyword evidence="2" id="KW-0378">Hydrolase</keyword>
<dbReference type="Gene3D" id="3.40.50.10810">
    <property type="entry name" value="Tandem AAA-ATPase domain"/>
    <property type="match status" value="1"/>
</dbReference>
<accession>K7QUP6</accession>
<evidence type="ECO:0000256" key="4">
    <source>
        <dbReference type="ARBA" id="ARBA00022840"/>
    </source>
</evidence>
<protein>
    <submittedName>
        <fullName evidence="8">DNA/RNA helicase, superfamily II, SNF2 family</fullName>
    </submittedName>
</protein>
<keyword evidence="1" id="KW-0547">Nucleotide-binding</keyword>
<dbReference type="PANTHER" id="PTHR45766">
    <property type="entry name" value="DNA ANNEALING HELICASE AND ENDONUCLEASE ZRANB3 FAMILY MEMBER"/>
    <property type="match status" value="1"/>
</dbReference>
<dbReference type="PANTHER" id="PTHR45766:SF6">
    <property type="entry name" value="SWI_SNF-RELATED MATRIX-ASSOCIATED ACTIN-DEPENDENT REGULATOR OF CHROMATIN SUBFAMILY A-LIKE PROTEIN 1"/>
    <property type="match status" value="1"/>
</dbReference>
<dbReference type="SMART" id="SM00487">
    <property type="entry name" value="DEXDc"/>
    <property type="match status" value="1"/>
</dbReference>
<organism evidence="8 9">
    <name type="scientific">Thermus oshimai JL-2</name>
    <dbReference type="NCBI Taxonomy" id="751945"/>
    <lineage>
        <taxon>Bacteria</taxon>
        <taxon>Thermotogati</taxon>
        <taxon>Deinococcota</taxon>
        <taxon>Deinococci</taxon>
        <taxon>Thermales</taxon>
        <taxon>Thermaceae</taxon>
        <taxon>Thermus</taxon>
    </lineage>
</organism>